<protein>
    <submittedName>
        <fullName evidence="12">Myosin head (Motor domain) domain-containing protein</fullName>
    </submittedName>
</protein>
<feature type="binding site" evidence="8">
    <location>
        <begin position="269"/>
        <end position="276"/>
    </location>
    <ligand>
        <name>ATP</name>
        <dbReference type="ChEBI" id="CHEBI:30616"/>
    </ligand>
</feature>
<feature type="coiled-coil region" evidence="9">
    <location>
        <begin position="915"/>
        <end position="1223"/>
    </location>
</feature>
<sequence length="1646" mass="188908">MSLVRTYDLSAPGLLDQSNPFSIAKASLLHQLIQGSRRGWLPFVNRESEGGSEEENDAEAESQSDQFDERKGLKNNVDEHWEEVYRILDVPTEIAEKEMTSLEHNLIWVPDKEMAYRMGHLLEENTSKFTTDKKKSETVTVEFRDDNDICEKRNVDKETIQSVSLSHYCADMCNLTELNEASILCTIRSRYELRLIHTYSGLFCVVVNPWQAVPLYTQTVIDFYMSQCKVNSALPPHVYCVAQQAYEGVLHGSNAGNFSTANQSILITGESGAGKTENTKKIIEYLICAAGKRSREVGIHRSPQKSDLDSVILSAGVALEAFSNAKTVHNDNSSRLGKFIRIDFDRNGLLSSARIDCYLLEKTRVVYQNEGGRNFHIFYQIFANGFCDAQQRTALGLSKLPARYRFLNQGGASCIEGIDDWTNGRATQSALELLDFSRTERSWILHCISACILIGEIRFGERQGFDVSFVENITAIDDVAKIIGVNSSKLIEALTQPSIRIGDSTIRKNQGLKKTLSSSLSLAKVIYERLFGWIVGKCNAIIECHSRNKSLEGPTSFVGVLDMAGFEIISHNSFEQFCINFTNEKLQQFFNQFLFIKEKAEYVNEGIEWNEADYGNDLQHTIDMIESPMGFLSLLQEECIVPNGSDTSLLDKLIRTLANSHGGVFAKAKYSTRNTSINHFTVIHYAGQVSYNIDGWVEKNRDLVDQSILEVLSASDHPLIAQLFTPAQPSNEMTRSRRGSLATSTVSCVYKVRCNGVLEGIRICRRGYPNRVPFADFLHRYKILASLHPDYTQFEKRTFDGHHATVLVSNLCRLLKIDETRYKIGRTKIFCRVGLISELESRRKVHINGSVSRLQAWIRWYIQQEVIQRKHIACENTLLIQRAVRRCAQLSKWEWYRVWLKVRQLIPLVMDKKRLTELETENADLIKANKTMKSELSVLEEKQQLFKRKQRQLEDEREEEHQRVLELKLELKRNEDLLELMEKKFDEQHSKIMRLNSTLTENSKMLERLEEEKRDMQKELDSIQKKHKEEYEARILAEESLSITAKESHQLRAKLDSLHEEYQRLNEKFHLTEHQVDEWQDKHRTQEDTINTLQHSIADLNEKFNKCECALHDERASRRRSEEELDQLEEEVGRLKEELEKAEIKKEAVKEQIRAKDNTIRKLERKLDDKTAEMEDCVSELKKIHKASQNQLQNQLEELRRKCMKLEMENKQQKCKLESAAQSFERESSVDSDFGRTATLSRYGSRHSVGGGGSSSIMSTSTLSMGGSFYSSSSMAHRSLGSRRRETEPELMGMRSFDQSSTNLHRSPSNHSTTSSTSRLSRHHTLGQMTTSMTNTFDSGLARSSSTSSSSNILALQASERKISQLEKELHSTKTDMQLVKREIEVYKIALQDAERTKDTLGKQIRSANGEIERLTNALENAEQQLQHANFDVRKWTNECEVWKQRLEESIAESKSECMAERKKHAEKLEGLRHDYEMRLHHVTNSQKTNEQLQERLAEAELQLDKAIAQITQMERMNKSQTTIGETWESQYRSTLQEMESLRDENAALKSKIRRQYKQIELLTQQEEIGQHVTELESKVHKLQDRQHSATQLHFSADGHSEDIASPSTSVTLVMRSDSIADCHHDDEEDKEEIDQSVTLCTIIYN</sequence>
<evidence type="ECO:0000256" key="4">
    <source>
        <dbReference type="ARBA" id="ARBA00023054"/>
    </source>
</evidence>
<evidence type="ECO:0000256" key="5">
    <source>
        <dbReference type="ARBA" id="ARBA00023123"/>
    </source>
</evidence>
<evidence type="ECO:0000256" key="2">
    <source>
        <dbReference type="ARBA" id="ARBA00022741"/>
    </source>
</evidence>
<reference evidence="12" key="1">
    <citation type="submission" date="2022-01" db="EMBL/GenBank/DDBJ databases">
        <title>Genome Sequence Resource for Two Populations of Ditylenchus destructor, the Migratory Endoparasitic Phytonematode.</title>
        <authorList>
            <person name="Zhang H."/>
            <person name="Lin R."/>
            <person name="Xie B."/>
        </authorList>
    </citation>
    <scope>NUCLEOTIDE SEQUENCE</scope>
    <source>
        <strain evidence="12">BazhouSP</strain>
    </source>
</reference>
<evidence type="ECO:0000256" key="1">
    <source>
        <dbReference type="ARBA" id="ARBA00008314"/>
    </source>
</evidence>
<dbReference type="Gene3D" id="1.20.5.4820">
    <property type="match status" value="1"/>
</dbReference>
<feature type="region of interest" description="Disordered" evidence="10">
    <location>
        <begin position="47"/>
        <end position="73"/>
    </location>
</feature>
<evidence type="ECO:0000313" key="13">
    <source>
        <dbReference type="Proteomes" id="UP001201812"/>
    </source>
</evidence>
<dbReference type="InterPro" id="IPR036961">
    <property type="entry name" value="Kinesin_motor_dom_sf"/>
</dbReference>
<dbReference type="GO" id="GO:0016459">
    <property type="term" value="C:myosin complex"/>
    <property type="evidence" value="ECO:0007669"/>
    <property type="project" value="UniProtKB-KW"/>
</dbReference>
<dbReference type="InterPro" id="IPR027417">
    <property type="entry name" value="P-loop_NTPase"/>
</dbReference>
<dbReference type="Gene3D" id="1.10.10.820">
    <property type="match status" value="1"/>
</dbReference>
<organism evidence="12 13">
    <name type="scientific">Ditylenchus destructor</name>
    <dbReference type="NCBI Taxonomy" id="166010"/>
    <lineage>
        <taxon>Eukaryota</taxon>
        <taxon>Metazoa</taxon>
        <taxon>Ecdysozoa</taxon>
        <taxon>Nematoda</taxon>
        <taxon>Chromadorea</taxon>
        <taxon>Rhabditida</taxon>
        <taxon>Tylenchina</taxon>
        <taxon>Tylenchomorpha</taxon>
        <taxon>Sphaerularioidea</taxon>
        <taxon>Anguinidae</taxon>
        <taxon>Anguininae</taxon>
        <taxon>Ditylenchus</taxon>
    </lineage>
</organism>
<dbReference type="GO" id="GO:0051015">
    <property type="term" value="F:actin filament binding"/>
    <property type="evidence" value="ECO:0007669"/>
    <property type="project" value="TreeGrafter"/>
</dbReference>
<dbReference type="Gene3D" id="1.10.287.1490">
    <property type="match status" value="2"/>
</dbReference>
<dbReference type="GO" id="GO:0007015">
    <property type="term" value="P:actin filament organization"/>
    <property type="evidence" value="ECO:0007669"/>
    <property type="project" value="TreeGrafter"/>
</dbReference>
<keyword evidence="13" id="KW-1185">Reference proteome</keyword>
<keyword evidence="4 9" id="KW-0175">Coiled coil</keyword>
<dbReference type="SUPFAM" id="SSF57997">
    <property type="entry name" value="Tropomyosin"/>
    <property type="match status" value="1"/>
</dbReference>
<dbReference type="Proteomes" id="UP001201812">
    <property type="component" value="Unassembled WGS sequence"/>
</dbReference>
<dbReference type="PANTHER" id="PTHR13140">
    <property type="entry name" value="MYOSIN"/>
    <property type="match status" value="1"/>
</dbReference>
<dbReference type="GO" id="GO:0000146">
    <property type="term" value="F:microfilament motor activity"/>
    <property type="evidence" value="ECO:0007669"/>
    <property type="project" value="TreeGrafter"/>
</dbReference>
<dbReference type="GO" id="GO:0016020">
    <property type="term" value="C:membrane"/>
    <property type="evidence" value="ECO:0007669"/>
    <property type="project" value="TreeGrafter"/>
</dbReference>
<dbReference type="PROSITE" id="PS51456">
    <property type="entry name" value="MYOSIN_MOTOR"/>
    <property type="match status" value="2"/>
</dbReference>
<dbReference type="Gene3D" id="1.20.120.720">
    <property type="entry name" value="Myosin VI head, motor domain, U50 subdomain"/>
    <property type="match status" value="1"/>
</dbReference>
<dbReference type="Pfam" id="PF00063">
    <property type="entry name" value="Myosin_head"/>
    <property type="match status" value="2"/>
</dbReference>
<comment type="caution">
    <text evidence="8">Lacks conserved residue(s) required for the propagation of feature annotation.</text>
</comment>
<dbReference type="PRINTS" id="PR00193">
    <property type="entry name" value="MYOSINHEAVY"/>
</dbReference>
<feature type="coiled-coil region" evidence="9">
    <location>
        <begin position="1356"/>
        <end position="1566"/>
    </location>
</feature>
<feature type="region of interest" description="Disordered" evidence="10">
    <location>
        <begin position="1298"/>
        <end position="1322"/>
    </location>
</feature>
<evidence type="ECO:0000313" key="12">
    <source>
        <dbReference type="EMBL" id="KAI1715713.1"/>
    </source>
</evidence>
<accession>A0AAD4N5P9</accession>
<keyword evidence="2 8" id="KW-0547">Nucleotide-binding</keyword>
<proteinExistence type="inferred from homology"/>
<dbReference type="SMART" id="SM00242">
    <property type="entry name" value="MYSc"/>
    <property type="match status" value="1"/>
</dbReference>
<dbReference type="PANTHER" id="PTHR13140:SF857">
    <property type="entry name" value="MYOSIN-11"/>
    <property type="match status" value="1"/>
</dbReference>
<evidence type="ECO:0000256" key="6">
    <source>
        <dbReference type="ARBA" id="ARBA00023175"/>
    </source>
</evidence>
<dbReference type="InterPro" id="IPR001609">
    <property type="entry name" value="Myosin_head_motor_dom-like"/>
</dbReference>
<dbReference type="FunFam" id="1.10.10.820:FF:000001">
    <property type="entry name" value="Myosin heavy chain"/>
    <property type="match status" value="1"/>
</dbReference>
<dbReference type="GO" id="GO:0005737">
    <property type="term" value="C:cytoplasm"/>
    <property type="evidence" value="ECO:0007669"/>
    <property type="project" value="TreeGrafter"/>
</dbReference>
<comment type="caution">
    <text evidence="12">The sequence shown here is derived from an EMBL/GenBank/DDBJ whole genome shotgun (WGS) entry which is preliminary data.</text>
</comment>
<evidence type="ECO:0000259" key="11">
    <source>
        <dbReference type="PROSITE" id="PS51456"/>
    </source>
</evidence>
<dbReference type="EMBL" id="JAKKPZ010000011">
    <property type="protein sequence ID" value="KAI1715713.1"/>
    <property type="molecule type" value="Genomic_DNA"/>
</dbReference>
<dbReference type="Gene3D" id="1.20.58.530">
    <property type="match status" value="1"/>
</dbReference>
<dbReference type="GO" id="GO:0005524">
    <property type="term" value="F:ATP binding"/>
    <property type="evidence" value="ECO:0007669"/>
    <property type="project" value="UniProtKB-UniRule"/>
</dbReference>
<name>A0AAD4N5P9_9BILA</name>
<keyword evidence="3 8" id="KW-0067">ATP-binding</keyword>
<comment type="similarity">
    <text evidence="1 8">Belongs to the TRAFAC class myosin-kinesin ATPase superfamily. Myosin family.</text>
</comment>
<evidence type="ECO:0000256" key="7">
    <source>
        <dbReference type="ARBA" id="ARBA00023203"/>
    </source>
</evidence>
<keyword evidence="7 8" id="KW-0009">Actin-binding</keyword>
<keyword evidence="6 8" id="KW-0505">Motor protein</keyword>
<feature type="compositionally biased region" description="Low complexity" evidence="10">
    <location>
        <begin position="1305"/>
        <end position="1319"/>
    </location>
</feature>
<evidence type="ECO:0000256" key="8">
    <source>
        <dbReference type="PROSITE-ProRule" id="PRU00782"/>
    </source>
</evidence>
<feature type="domain" description="Myosin motor" evidence="11">
    <location>
        <begin position="752"/>
        <end position="844"/>
    </location>
</feature>
<feature type="domain" description="Myosin motor" evidence="11">
    <location>
        <begin position="167"/>
        <end position="743"/>
    </location>
</feature>
<keyword evidence="5 8" id="KW-0518">Myosin</keyword>
<evidence type="ECO:0000256" key="3">
    <source>
        <dbReference type="ARBA" id="ARBA00022840"/>
    </source>
</evidence>
<evidence type="ECO:0000256" key="10">
    <source>
        <dbReference type="SAM" id="MobiDB-lite"/>
    </source>
</evidence>
<feature type="compositionally biased region" description="Acidic residues" evidence="10">
    <location>
        <begin position="50"/>
        <end position="62"/>
    </location>
</feature>
<dbReference type="SUPFAM" id="SSF52540">
    <property type="entry name" value="P-loop containing nucleoside triphosphate hydrolases"/>
    <property type="match status" value="1"/>
</dbReference>
<gene>
    <name evidence="12" type="ORF">DdX_08037</name>
</gene>
<evidence type="ECO:0000256" key="9">
    <source>
        <dbReference type="SAM" id="Coils"/>
    </source>
</evidence>
<dbReference type="Gene3D" id="3.40.850.10">
    <property type="entry name" value="Kinesin motor domain"/>
    <property type="match status" value="1"/>
</dbReference>